<dbReference type="EMBL" id="JAUIQD010000001">
    <property type="protein sequence ID" value="KAK3364441.1"/>
    <property type="molecule type" value="Genomic_DNA"/>
</dbReference>
<feature type="compositionally biased region" description="Low complexity" evidence="1">
    <location>
        <begin position="400"/>
        <end position="414"/>
    </location>
</feature>
<feature type="region of interest" description="Disordered" evidence="1">
    <location>
        <begin position="155"/>
        <end position="663"/>
    </location>
</feature>
<comment type="caution">
    <text evidence="2">The sequence shown here is derived from an EMBL/GenBank/DDBJ whole genome shotgun (WGS) entry which is preliminary data.</text>
</comment>
<feature type="region of interest" description="Disordered" evidence="1">
    <location>
        <begin position="721"/>
        <end position="753"/>
    </location>
</feature>
<feature type="compositionally biased region" description="Pro residues" evidence="1">
    <location>
        <begin position="64"/>
        <end position="73"/>
    </location>
</feature>
<feature type="compositionally biased region" description="Basic and acidic residues" evidence="1">
    <location>
        <begin position="236"/>
        <end position="248"/>
    </location>
</feature>
<keyword evidence="3" id="KW-1185">Reference proteome</keyword>
<reference evidence="2" key="1">
    <citation type="journal article" date="2023" name="Mol. Phylogenet. Evol.">
        <title>Genome-scale phylogeny and comparative genomics of the fungal order Sordariales.</title>
        <authorList>
            <person name="Hensen N."/>
            <person name="Bonometti L."/>
            <person name="Westerberg I."/>
            <person name="Brannstrom I.O."/>
            <person name="Guillou S."/>
            <person name="Cros-Aarteil S."/>
            <person name="Calhoun S."/>
            <person name="Haridas S."/>
            <person name="Kuo A."/>
            <person name="Mondo S."/>
            <person name="Pangilinan J."/>
            <person name="Riley R."/>
            <person name="LaButti K."/>
            <person name="Andreopoulos B."/>
            <person name="Lipzen A."/>
            <person name="Chen C."/>
            <person name="Yan M."/>
            <person name="Daum C."/>
            <person name="Ng V."/>
            <person name="Clum A."/>
            <person name="Steindorff A."/>
            <person name="Ohm R.A."/>
            <person name="Martin F."/>
            <person name="Silar P."/>
            <person name="Natvig D.O."/>
            <person name="Lalanne C."/>
            <person name="Gautier V."/>
            <person name="Ament-Velasquez S.L."/>
            <person name="Kruys A."/>
            <person name="Hutchinson M.I."/>
            <person name="Powell A.J."/>
            <person name="Barry K."/>
            <person name="Miller A.N."/>
            <person name="Grigoriev I.V."/>
            <person name="Debuchy R."/>
            <person name="Gladieux P."/>
            <person name="Hiltunen Thoren M."/>
            <person name="Johannesson H."/>
        </authorList>
    </citation>
    <scope>NUCLEOTIDE SEQUENCE</scope>
    <source>
        <strain evidence="2">CBS 955.72</strain>
    </source>
</reference>
<evidence type="ECO:0000256" key="1">
    <source>
        <dbReference type="SAM" id="MobiDB-lite"/>
    </source>
</evidence>
<feature type="compositionally biased region" description="Basic and acidic residues" evidence="1">
    <location>
        <begin position="882"/>
        <end position="891"/>
    </location>
</feature>
<evidence type="ECO:0000313" key="2">
    <source>
        <dbReference type="EMBL" id="KAK3364441.1"/>
    </source>
</evidence>
<dbReference type="Proteomes" id="UP001275084">
    <property type="component" value="Unassembled WGS sequence"/>
</dbReference>
<feature type="compositionally biased region" description="Polar residues" evidence="1">
    <location>
        <begin position="12"/>
        <end position="35"/>
    </location>
</feature>
<feature type="compositionally biased region" description="Polar residues" evidence="1">
    <location>
        <begin position="848"/>
        <end position="857"/>
    </location>
</feature>
<sequence length="1100" mass="115944">MDASGTYGSVFGGNSQMQPGAPSANSEQYKVNVSRQKTRKWAQFKPQNYDGDDWGTDYDDAPEDTPPPLPAKPAGPRQPSTLPSSRQHTPTGVTPLHIQTQRLISSPTGPASAGGALEWTGIEQIVSPQSVVPQSAAATVSSVFTGTPLSAHPAATFPLRTKSPATPHSAGPVSARFSVRGSSIGAHDAPDPTDTAPQLTSAPRPDSRADARPASPAGVTSPTSPNKALPFIRPADIYKRMEEEKRQSMESGGRPSMDSITAGGRGDYNLTVQSEPADQKRSEEATSTSRSARPSLAPVAERKSEYGLEGLIASYGSDDAAEPTVEPAPWTQSQTSAAAAAPEQQRSRSSSPFSSSPKLPELGRMSGFGDDLFSSTPSRFLAGSSQKPSVPGAAQFSAVAPHSAMAPLSASAPAVKLPPQVSSGAEGAEEVVVQPVQPTTGIRSTSPPNDSDRSVGLPLQQGRANATQPASDAPQRQGPVAEASRLPTSSTGSKQTVQRPTLPGSWVTETPSTPGESATPAATGTPRRLARRAVESGEVSPLTEVDDNVEDSLAKTARSHKPTYDGSPAVSTSKEMAPGPNASRIGDHEQTPFQPWDVKDHELTSPAPNTATTHGSNMTPIAPLNPNRNPHPAGIAEQHFIPPPSFDNGSTLDTTSSSPLKESDMLREEIIKSLSPMNPSNDFLDVTGGTTAAYHAAAGPVRESSYLTDVYGDYWAAPADKPAQAPVDSSNKNNTKRSTGAPTPPPIEADKHDAIPPLADAEKIQTSGSEEQLRDLRRRFSWEIAAEEEANAQRLAAGEQAERPASRPDVDSIVGAGPTSSLETEPATLSIPKPDNTSTPSPVPTGGISHQVSQASTLPPRLAADAPIEPPSPISVVSERNAPPHDSRRLSLAEQKSTMQSSSHPLSPTPPIEQHPAIVNEQYHQQYIPTTPIKKDIGSMISFRQIMELSTYSERINTYNETRQQFAAMDTGLDDWMVSMVSQHPEHGSASYSFKAGLMDPGVANIQQGSQVPMQVNVQTPYFQQHPNPSTTAFGQGPRLANNMPMPPTPQHSSGAFGHSGAQVSTKGKELFMAAGKAGKGLLSKGKSKLKGDKVPFFNS</sequence>
<feature type="region of interest" description="Disordered" evidence="1">
    <location>
        <begin position="1032"/>
        <end position="1062"/>
    </location>
</feature>
<feature type="compositionally biased region" description="Polar residues" evidence="1">
    <location>
        <begin position="606"/>
        <end position="619"/>
    </location>
</feature>
<feature type="compositionally biased region" description="Polar residues" evidence="1">
    <location>
        <begin position="486"/>
        <end position="499"/>
    </location>
</feature>
<reference evidence="2" key="2">
    <citation type="submission" date="2023-06" db="EMBL/GenBank/DDBJ databases">
        <authorList>
            <consortium name="Lawrence Berkeley National Laboratory"/>
            <person name="Haridas S."/>
            <person name="Hensen N."/>
            <person name="Bonometti L."/>
            <person name="Westerberg I."/>
            <person name="Brannstrom I.O."/>
            <person name="Guillou S."/>
            <person name="Cros-Aarteil S."/>
            <person name="Calhoun S."/>
            <person name="Kuo A."/>
            <person name="Mondo S."/>
            <person name="Pangilinan J."/>
            <person name="Riley R."/>
            <person name="Labutti K."/>
            <person name="Andreopoulos B."/>
            <person name="Lipzen A."/>
            <person name="Chen C."/>
            <person name="Yanf M."/>
            <person name="Daum C."/>
            <person name="Ng V."/>
            <person name="Clum A."/>
            <person name="Steindorff A."/>
            <person name="Ohm R."/>
            <person name="Martin F."/>
            <person name="Silar P."/>
            <person name="Natvig D."/>
            <person name="Lalanne C."/>
            <person name="Gautier V."/>
            <person name="Ament-Velasquez S.L."/>
            <person name="Kruys A."/>
            <person name="Hutchinson M.I."/>
            <person name="Powell A.J."/>
            <person name="Barry K."/>
            <person name="Miller A.N."/>
            <person name="Grigoriev I.V."/>
            <person name="Debuchy R."/>
            <person name="Gladieux P."/>
            <person name="Thoren M.H."/>
            <person name="Johannesson H."/>
        </authorList>
    </citation>
    <scope>NUCLEOTIDE SEQUENCE</scope>
    <source>
        <strain evidence="2">CBS 955.72</strain>
    </source>
</reference>
<feature type="compositionally biased region" description="Acidic residues" evidence="1">
    <location>
        <begin position="50"/>
        <end position="63"/>
    </location>
</feature>
<feature type="compositionally biased region" description="Polar residues" evidence="1">
    <location>
        <begin position="727"/>
        <end position="741"/>
    </location>
</feature>
<name>A0AAJ0ML36_9PEZI</name>
<evidence type="ECO:0000313" key="3">
    <source>
        <dbReference type="Proteomes" id="UP001275084"/>
    </source>
</evidence>
<feature type="compositionally biased region" description="Basic and acidic residues" evidence="1">
    <location>
        <begin position="800"/>
        <end position="810"/>
    </location>
</feature>
<feature type="compositionally biased region" description="Polar residues" evidence="1">
    <location>
        <begin position="373"/>
        <end position="388"/>
    </location>
</feature>
<dbReference type="AlphaFoldDB" id="A0AAJ0ML36"/>
<feature type="region of interest" description="Disordered" evidence="1">
    <location>
        <begin position="791"/>
        <end position="909"/>
    </location>
</feature>
<accession>A0AAJ0ML36</accession>
<feature type="compositionally biased region" description="Low complexity" evidence="1">
    <location>
        <begin position="328"/>
        <end position="357"/>
    </location>
</feature>
<feature type="compositionally biased region" description="Polar residues" evidence="1">
    <location>
        <begin position="894"/>
        <end position="906"/>
    </location>
</feature>
<gene>
    <name evidence="2" type="ORF">B0T25DRAFT_493268</name>
</gene>
<protein>
    <submittedName>
        <fullName evidence="2">Uncharacterized protein</fullName>
    </submittedName>
</protein>
<proteinExistence type="predicted"/>
<feature type="compositionally biased region" description="Polar residues" evidence="1">
    <location>
        <begin position="436"/>
        <end position="449"/>
    </location>
</feature>
<feature type="compositionally biased region" description="Polar residues" evidence="1">
    <location>
        <begin position="647"/>
        <end position="660"/>
    </location>
</feature>
<feature type="compositionally biased region" description="Polar residues" evidence="1">
    <location>
        <begin position="80"/>
        <end position="109"/>
    </location>
</feature>
<feature type="compositionally biased region" description="Polar residues" evidence="1">
    <location>
        <begin position="507"/>
        <end position="522"/>
    </location>
</feature>
<organism evidence="2 3">
    <name type="scientific">Lasiosphaeria hispida</name>
    <dbReference type="NCBI Taxonomy" id="260671"/>
    <lineage>
        <taxon>Eukaryota</taxon>
        <taxon>Fungi</taxon>
        <taxon>Dikarya</taxon>
        <taxon>Ascomycota</taxon>
        <taxon>Pezizomycotina</taxon>
        <taxon>Sordariomycetes</taxon>
        <taxon>Sordariomycetidae</taxon>
        <taxon>Sordariales</taxon>
        <taxon>Lasiosphaeriaceae</taxon>
        <taxon>Lasiosphaeria</taxon>
    </lineage>
</organism>
<feature type="region of interest" description="Disordered" evidence="1">
    <location>
        <begin position="1"/>
        <end position="116"/>
    </location>
</feature>